<proteinExistence type="predicted"/>
<dbReference type="AlphaFoldDB" id="A0A9W7CSD6"/>
<protein>
    <submittedName>
        <fullName evidence="1">Unnamed protein product</fullName>
    </submittedName>
</protein>
<evidence type="ECO:0000313" key="1">
    <source>
        <dbReference type="EMBL" id="GMF41169.1"/>
    </source>
</evidence>
<dbReference type="OrthoDB" id="117616at2759"/>
<dbReference type="EMBL" id="BSXW01002179">
    <property type="protein sequence ID" value="GMF41169.1"/>
    <property type="molecule type" value="Genomic_DNA"/>
</dbReference>
<accession>A0A9W7CSD6</accession>
<name>A0A9W7CSD6_9STRA</name>
<comment type="caution">
    <text evidence="1">The sequence shown here is derived from an EMBL/GenBank/DDBJ whole genome shotgun (WGS) entry which is preliminary data.</text>
</comment>
<dbReference type="Proteomes" id="UP001165083">
    <property type="component" value="Unassembled WGS sequence"/>
</dbReference>
<keyword evidence="2" id="KW-1185">Reference proteome</keyword>
<reference evidence="1" key="1">
    <citation type="submission" date="2023-04" db="EMBL/GenBank/DDBJ databases">
        <title>Phytophthora lilii NBRC 32176.</title>
        <authorList>
            <person name="Ichikawa N."/>
            <person name="Sato H."/>
            <person name="Tonouchi N."/>
        </authorList>
    </citation>
    <scope>NUCLEOTIDE SEQUENCE</scope>
    <source>
        <strain evidence="1">NBRC 32176</strain>
    </source>
</reference>
<organism evidence="1 2">
    <name type="scientific">Phytophthora lilii</name>
    <dbReference type="NCBI Taxonomy" id="2077276"/>
    <lineage>
        <taxon>Eukaryota</taxon>
        <taxon>Sar</taxon>
        <taxon>Stramenopiles</taxon>
        <taxon>Oomycota</taxon>
        <taxon>Peronosporomycetes</taxon>
        <taxon>Peronosporales</taxon>
        <taxon>Peronosporaceae</taxon>
        <taxon>Phytophthora</taxon>
    </lineage>
</organism>
<gene>
    <name evidence="1" type="ORF">Plil01_001662800</name>
</gene>
<evidence type="ECO:0000313" key="2">
    <source>
        <dbReference type="Proteomes" id="UP001165083"/>
    </source>
</evidence>
<sequence>MPGAKLKRAVKTGKLSLTSAELKGTGAILHLHPASYEKASRTRKQGRAVRLAITRHEINKGCKRAQGGSIWSSIWKTIKKGFKFAKDSGILSKVVDAAVPALAAAVGAPQAALPARGAIKKLTGVGVSGYESDTEGGRLRVSDLKRHASQTLRYTKKKGVLTDLADLAESKLKEHATKQEHMELISTVRRHVRSKYGVGVNPTAVPGKKKTGQWI</sequence>